<dbReference type="InterPro" id="IPR051128">
    <property type="entry name" value="EgtD_Methyltrsf_superfamily"/>
</dbReference>
<dbReference type="NCBIfam" id="TIGR03438">
    <property type="entry name" value="egtD_ergothio"/>
    <property type="match status" value="1"/>
</dbReference>
<evidence type="ECO:0000259" key="4">
    <source>
        <dbReference type="Pfam" id="PF10017"/>
    </source>
</evidence>
<dbReference type="PANTHER" id="PTHR43397">
    <property type="entry name" value="ERGOTHIONEINE BIOSYNTHESIS PROTEIN 1"/>
    <property type="match status" value="1"/>
</dbReference>
<dbReference type="Gene3D" id="3.40.50.150">
    <property type="entry name" value="Vaccinia Virus protein VP39"/>
    <property type="match status" value="1"/>
</dbReference>
<proteinExistence type="predicted"/>
<dbReference type="InterPro" id="IPR035094">
    <property type="entry name" value="EgtD"/>
</dbReference>
<dbReference type="SUPFAM" id="SSF53335">
    <property type="entry name" value="S-adenosyl-L-methionine-dependent methyltransferases"/>
    <property type="match status" value="1"/>
</dbReference>
<feature type="compositionally biased region" description="Polar residues" evidence="3">
    <location>
        <begin position="1"/>
        <end position="11"/>
    </location>
</feature>
<dbReference type="PANTHER" id="PTHR43397:SF1">
    <property type="entry name" value="ERGOTHIONEINE BIOSYNTHESIS PROTEIN 1"/>
    <property type="match status" value="1"/>
</dbReference>
<dbReference type="AlphaFoldDB" id="A0A679JMD7"/>
<evidence type="ECO:0000256" key="1">
    <source>
        <dbReference type="ARBA" id="ARBA00022603"/>
    </source>
</evidence>
<feature type="compositionally biased region" description="Low complexity" evidence="3">
    <location>
        <begin position="21"/>
        <end position="30"/>
    </location>
</feature>
<evidence type="ECO:0000256" key="3">
    <source>
        <dbReference type="SAM" id="MobiDB-lite"/>
    </source>
</evidence>
<dbReference type="InterPro" id="IPR017804">
    <property type="entry name" value="MeTrfase_EgtD-like"/>
</dbReference>
<feature type="domain" description="Histidine-specific methyltransferase SAM-dependent" evidence="4">
    <location>
        <begin position="44"/>
        <end position="342"/>
    </location>
</feature>
<dbReference type="InterPro" id="IPR019257">
    <property type="entry name" value="MeTrfase_dom"/>
</dbReference>
<dbReference type="GO" id="GO:0032259">
    <property type="term" value="P:methylation"/>
    <property type="evidence" value="ECO:0007669"/>
    <property type="project" value="UniProtKB-KW"/>
</dbReference>
<feature type="region of interest" description="Disordered" evidence="3">
    <location>
        <begin position="1"/>
        <end position="52"/>
    </location>
</feature>
<reference evidence="5" key="1">
    <citation type="submission" date="2019-12" db="EMBL/GenBank/DDBJ databases">
        <authorList>
            <person name="Cremers G."/>
        </authorList>
    </citation>
    <scope>NUCLEOTIDE SEQUENCE</scope>
    <source>
        <strain evidence="5">Vvax</strain>
    </source>
</reference>
<dbReference type="GO" id="GO:0052706">
    <property type="term" value="F:L-histidine N(alpha)-methyltransferase activity"/>
    <property type="evidence" value="ECO:0007669"/>
    <property type="project" value="UniProtKB-EC"/>
</dbReference>
<keyword evidence="2 5" id="KW-0808">Transferase</keyword>
<dbReference type="PIRSF" id="PIRSF018005">
    <property type="entry name" value="UCP018005"/>
    <property type="match status" value="1"/>
</dbReference>
<name>A0A679JMD7_VARPD</name>
<evidence type="ECO:0000256" key="2">
    <source>
        <dbReference type="ARBA" id="ARBA00022679"/>
    </source>
</evidence>
<dbReference type="EC" id="2.1.1.44" evidence="5"/>
<protein>
    <submittedName>
        <fullName evidence="5">Histidine N-alpha-methyltransferase</fullName>
        <ecNumber evidence="5">2.1.1.44</ecNumber>
    </submittedName>
</protein>
<organism evidence="5">
    <name type="scientific">Variovorax paradoxus</name>
    <dbReference type="NCBI Taxonomy" id="34073"/>
    <lineage>
        <taxon>Bacteria</taxon>
        <taxon>Pseudomonadati</taxon>
        <taxon>Pseudomonadota</taxon>
        <taxon>Betaproteobacteria</taxon>
        <taxon>Burkholderiales</taxon>
        <taxon>Comamonadaceae</taxon>
        <taxon>Variovorax</taxon>
    </lineage>
</organism>
<accession>A0A679JMD7</accession>
<evidence type="ECO:0000313" key="5">
    <source>
        <dbReference type="EMBL" id="CAA2107345.1"/>
    </source>
</evidence>
<keyword evidence="1 5" id="KW-0489">Methyltransferase</keyword>
<gene>
    <name evidence="5" type="primary">egtD</name>
    <name evidence="5" type="ORF">VVAX_04190</name>
</gene>
<sequence>MRNPTSSSSLSFVPAKGRQKPSVSSDSPSSERAVDAAAPRSEFGREMQEGLARSPRSISPKFFYDAAGSQLFDRICELPEYYPTRIELKILGECAGEIAGQIGPNAEIVEFGAGSLTKVRLLLDALESPKRYLPIDISGEHLEAAAQRLRTDYPALAVQPIAADYTMPLVLPAPMAGAGRRVGFFPGSTIGNFEPDEALAFLQLAARMLRGGGLLIGVDLVKDPARLHAAYNDAQGVTGEFNLNLLRRANAELDADFDLDGFSHAAFYNAPRRRIEMHLVSRRAQVVSLNGETFGFEEGETIHTEYSHKFTVEGLRALAVRAGFRPGAVWTDPERLFSVHWLLA</sequence>
<dbReference type="EMBL" id="LR743507">
    <property type="protein sequence ID" value="CAA2107345.1"/>
    <property type="molecule type" value="Genomic_DNA"/>
</dbReference>
<dbReference type="InterPro" id="IPR029063">
    <property type="entry name" value="SAM-dependent_MTases_sf"/>
</dbReference>
<dbReference type="Pfam" id="PF10017">
    <property type="entry name" value="Methyltransf_33"/>
    <property type="match status" value="1"/>
</dbReference>